<protein>
    <submittedName>
        <fullName evidence="3">ThiF family adenylyltransferase</fullName>
    </submittedName>
</protein>
<keyword evidence="4" id="KW-1185">Reference proteome</keyword>
<evidence type="ECO:0000313" key="3">
    <source>
        <dbReference type="EMBL" id="MDT9598637.1"/>
    </source>
</evidence>
<dbReference type="NCBIfam" id="NF004804">
    <property type="entry name" value="PRK06153.1-3"/>
    <property type="match status" value="1"/>
</dbReference>
<proteinExistence type="predicted"/>
<feature type="domain" description="DUF6791" evidence="2">
    <location>
        <begin position="10"/>
        <end position="160"/>
    </location>
</feature>
<accession>A0ABU3Q5R2</accession>
<gene>
    <name evidence="3" type="ORF">RQX22_06720</name>
</gene>
<evidence type="ECO:0000259" key="1">
    <source>
        <dbReference type="Pfam" id="PF00899"/>
    </source>
</evidence>
<dbReference type="SUPFAM" id="SSF69572">
    <property type="entry name" value="Activating enzymes of the ubiquitin-like proteins"/>
    <property type="match status" value="1"/>
</dbReference>
<dbReference type="InterPro" id="IPR046741">
    <property type="entry name" value="DUF6791"/>
</dbReference>
<dbReference type="Proteomes" id="UP001259572">
    <property type="component" value="Unassembled WGS sequence"/>
</dbReference>
<keyword evidence="3" id="KW-0808">Transferase</keyword>
<organism evidence="3 4">
    <name type="scientific">Sphingosinicella rhizophila</name>
    <dbReference type="NCBI Taxonomy" id="3050082"/>
    <lineage>
        <taxon>Bacteria</taxon>
        <taxon>Pseudomonadati</taxon>
        <taxon>Pseudomonadota</taxon>
        <taxon>Alphaproteobacteria</taxon>
        <taxon>Sphingomonadales</taxon>
        <taxon>Sphingosinicellaceae</taxon>
        <taxon>Sphingosinicella</taxon>
    </lineage>
</organism>
<dbReference type="RefSeq" id="WP_315724871.1">
    <property type="nucleotide sequence ID" value="NZ_JAVUPU010000003.1"/>
</dbReference>
<reference evidence="3 4" key="1">
    <citation type="submission" date="2023-05" db="EMBL/GenBank/DDBJ databases">
        <authorList>
            <person name="Guo Y."/>
        </authorList>
    </citation>
    <scope>NUCLEOTIDE SEQUENCE [LARGE SCALE GENOMIC DNA]</scope>
    <source>
        <strain evidence="3 4">GR2756</strain>
    </source>
</reference>
<evidence type="ECO:0000259" key="2">
    <source>
        <dbReference type="Pfam" id="PF20590"/>
    </source>
</evidence>
<feature type="domain" description="THIF-type NAD/FAD binding fold" evidence="1">
    <location>
        <begin position="171"/>
        <end position="299"/>
    </location>
</feature>
<dbReference type="NCBIfam" id="NF004805">
    <property type="entry name" value="PRK06153.1-4"/>
    <property type="match status" value="1"/>
</dbReference>
<dbReference type="CDD" id="cd01483">
    <property type="entry name" value="E1_enzyme_family"/>
    <property type="match status" value="1"/>
</dbReference>
<dbReference type="Pfam" id="PF00899">
    <property type="entry name" value="ThiF"/>
    <property type="match status" value="1"/>
</dbReference>
<dbReference type="InterPro" id="IPR000594">
    <property type="entry name" value="ThiF_NAD_FAD-bd"/>
</dbReference>
<dbReference type="Pfam" id="PF20590">
    <property type="entry name" value="DUF6791"/>
    <property type="match status" value="1"/>
</dbReference>
<dbReference type="EMBL" id="JAVUPU010000003">
    <property type="protein sequence ID" value="MDT9598637.1"/>
    <property type="molecule type" value="Genomic_DNA"/>
</dbReference>
<sequence length="398" mass="43458">MSPPLISRNPDLLRLQEDGFEVAIVANHLVIRNVPYVTQTRAVARGTLVSTLALSGDRTQRPDTHVAMFAGEIPCDARGKPLTKIINSSSVQSIGGGLVVNHSFSSKPKVGHYADYYEKMTTYAAILANEAAAIDSEVTPRTRRVVANDDLESPFVYLDTASSRAGIGAVSQKLEGDRVAIIGLGGTGSYVLDQVAKTPVERIDLYDDDDLLQHNAFRGPGAPSLEELRSRPKKVDYWAAIYSRMHRHVVPHAVRLGADNLTLLANATMVFLCLDAGEAKAAIIAELERLGLPFIDVGMGLHLVDDALVGQLRVTTSTPAMRDQIRAKGRIPLVGAGLDDIYARNIQVADLNMLNAAFAVLRWKRLRKFYVDLEEEHFSLFTLDGNHLLNEDRPGEAA</sequence>
<dbReference type="InterPro" id="IPR035985">
    <property type="entry name" value="Ubiquitin-activating_enz"/>
</dbReference>
<name>A0ABU3Q5R2_9SPHN</name>
<comment type="caution">
    <text evidence="3">The sequence shown here is derived from an EMBL/GenBank/DDBJ whole genome shotgun (WGS) entry which is preliminary data.</text>
</comment>
<evidence type="ECO:0000313" key="4">
    <source>
        <dbReference type="Proteomes" id="UP001259572"/>
    </source>
</evidence>
<dbReference type="Gene3D" id="3.40.50.720">
    <property type="entry name" value="NAD(P)-binding Rossmann-like Domain"/>
    <property type="match status" value="1"/>
</dbReference>
<keyword evidence="3" id="KW-0548">Nucleotidyltransferase</keyword>
<dbReference type="GO" id="GO:0016779">
    <property type="term" value="F:nucleotidyltransferase activity"/>
    <property type="evidence" value="ECO:0007669"/>
    <property type="project" value="UniProtKB-KW"/>
</dbReference>